<dbReference type="PROSITE" id="PS00383">
    <property type="entry name" value="TYR_PHOSPHATASE_1"/>
    <property type="match status" value="1"/>
</dbReference>
<dbReference type="EMBL" id="JAULSN010000006">
    <property type="protein sequence ID" value="KAK3369673.1"/>
    <property type="molecule type" value="Genomic_DNA"/>
</dbReference>
<dbReference type="PROSITE" id="PS50056">
    <property type="entry name" value="TYR_PHOSPHATASE_2"/>
    <property type="match status" value="1"/>
</dbReference>
<evidence type="ECO:0000313" key="3">
    <source>
        <dbReference type="Proteomes" id="UP001287356"/>
    </source>
</evidence>
<dbReference type="PANTHER" id="PTHR31126">
    <property type="entry name" value="TYROSINE-PROTEIN PHOSPHATASE"/>
    <property type="match status" value="1"/>
</dbReference>
<dbReference type="SUPFAM" id="SSF52799">
    <property type="entry name" value="(Phosphotyrosine protein) phosphatases II"/>
    <property type="match status" value="1"/>
</dbReference>
<feature type="domain" description="Tyrosine specific protein phosphatases" evidence="1">
    <location>
        <begin position="173"/>
        <end position="207"/>
    </location>
</feature>
<dbReference type="Pfam" id="PF13350">
    <property type="entry name" value="Y_phosphatase3"/>
    <property type="match status" value="1"/>
</dbReference>
<sequence length="312" mass="33991">MASTPTPPQTPYLALLAELANVPITEAITPPELMTQALSLPPFVSPEMVPGVLNLRDVGGLVPTLVAPGRVYRSGAPDTITPEGRVALRSQLGIRCVYDLRRRDELGQASFPSDDDGGPERMHCPFNMNVEGGPLVPTPTVIATFAPLADGSPGPGYVRMHDEIMDGYKVGYRKVFEGIRDSADGQAVLFHCTAGRDRTGLLAAMILELMGADAATIGLDYSLSRIGLEPFRKMMMPKAIMNFEPEGVRGFLETGTLPPGLKELFTTDPQTMIRFVERFRQQYGGTEGYLQQILGFDENDIKTIRRRLAPVA</sequence>
<evidence type="ECO:0000313" key="2">
    <source>
        <dbReference type="EMBL" id="KAK3369673.1"/>
    </source>
</evidence>
<dbReference type="PANTHER" id="PTHR31126:SF1">
    <property type="entry name" value="TYROSINE SPECIFIC PROTEIN PHOSPHATASES DOMAIN-CONTAINING PROTEIN"/>
    <property type="match status" value="1"/>
</dbReference>
<dbReference type="InterPro" id="IPR016130">
    <property type="entry name" value="Tyr_Pase_AS"/>
</dbReference>
<dbReference type="Proteomes" id="UP001287356">
    <property type="component" value="Unassembled WGS sequence"/>
</dbReference>
<dbReference type="InterPro" id="IPR000387">
    <property type="entry name" value="Tyr_Pase_dom"/>
</dbReference>
<name>A0AAE0N4B6_9PEZI</name>
<gene>
    <name evidence="2" type="ORF">B0T24DRAFT_363634</name>
</gene>
<protein>
    <submittedName>
        <fullName evidence="2">Protein-tyrosine phosphatase-like protein</fullName>
    </submittedName>
</protein>
<comment type="caution">
    <text evidence="2">The sequence shown here is derived from an EMBL/GenBank/DDBJ whole genome shotgun (WGS) entry which is preliminary data.</text>
</comment>
<accession>A0AAE0N4B6</accession>
<dbReference type="Gene3D" id="3.90.190.10">
    <property type="entry name" value="Protein tyrosine phosphatase superfamily"/>
    <property type="match status" value="1"/>
</dbReference>
<evidence type="ECO:0000259" key="1">
    <source>
        <dbReference type="PROSITE" id="PS50056"/>
    </source>
</evidence>
<dbReference type="InterPro" id="IPR026893">
    <property type="entry name" value="Tyr/Ser_Pase_IphP-type"/>
</dbReference>
<reference evidence="2" key="1">
    <citation type="journal article" date="2023" name="Mol. Phylogenet. Evol.">
        <title>Genome-scale phylogeny and comparative genomics of the fungal order Sordariales.</title>
        <authorList>
            <person name="Hensen N."/>
            <person name="Bonometti L."/>
            <person name="Westerberg I."/>
            <person name="Brannstrom I.O."/>
            <person name="Guillou S."/>
            <person name="Cros-Aarteil S."/>
            <person name="Calhoun S."/>
            <person name="Haridas S."/>
            <person name="Kuo A."/>
            <person name="Mondo S."/>
            <person name="Pangilinan J."/>
            <person name="Riley R."/>
            <person name="LaButti K."/>
            <person name="Andreopoulos B."/>
            <person name="Lipzen A."/>
            <person name="Chen C."/>
            <person name="Yan M."/>
            <person name="Daum C."/>
            <person name="Ng V."/>
            <person name="Clum A."/>
            <person name="Steindorff A."/>
            <person name="Ohm R.A."/>
            <person name="Martin F."/>
            <person name="Silar P."/>
            <person name="Natvig D.O."/>
            <person name="Lalanne C."/>
            <person name="Gautier V."/>
            <person name="Ament-Velasquez S.L."/>
            <person name="Kruys A."/>
            <person name="Hutchinson M.I."/>
            <person name="Powell A.J."/>
            <person name="Barry K."/>
            <person name="Miller A.N."/>
            <person name="Grigoriev I.V."/>
            <person name="Debuchy R."/>
            <person name="Gladieux P."/>
            <person name="Hiltunen Thoren M."/>
            <person name="Johannesson H."/>
        </authorList>
    </citation>
    <scope>NUCLEOTIDE SEQUENCE</scope>
    <source>
        <strain evidence="2">CBS 958.72</strain>
    </source>
</reference>
<dbReference type="AlphaFoldDB" id="A0AAE0N4B6"/>
<dbReference type="GO" id="GO:0004721">
    <property type="term" value="F:phosphoprotein phosphatase activity"/>
    <property type="evidence" value="ECO:0007669"/>
    <property type="project" value="InterPro"/>
</dbReference>
<reference evidence="2" key="2">
    <citation type="submission" date="2023-06" db="EMBL/GenBank/DDBJ databases">
        <authorList>
            <consortium name="Lawrence Berkeley National Laboratory"/>
            <person name="Haridas S."/>
            <person name="Hensen N."/>
            <person name="Bonometti L."/>
            <person name="Westerberg I."/>
            <person name="Brannstrom I.O."/>
            <person name="Guillou S."/>
            <person name="Cros-Aarteil S."/>
            <person name="Calhoun S."/>
            <person name="Kuo A."/>
            <person name="Mondo S."/>
            <person name="Pangilinan J."/>
            <person name="Riley R."/>
            <person name="Labutti K."/>
            <person name="Andreopoulos B."/>
            <person name="Lipzen A."/>
            <person name="Chen C."/>
            <person name="Yanf M."/>
            <person name="Daum C."/>
            <person name="Ng V."/>
            <person name="Clum A."/>
            <person name="Steindorff A."/>
            <person name="Ohm R."/>
            <person name="Martin F."/>
            <person name="Silar P."/>
            <person name="Natvig D."/>
            <person name="Lalanne C."/>
            <person name="Gautier V."/>
            <person name="Ament-Velasquez S.L."/>
            <person name="Kruys A."/>
            <person name="Hutchinson M.I."/>
            <person name="Powell A.J."/>
            <person name="Barry K."/>
            <person name="Miller A.N."/>
            <person name="Grigoriev I.V."/>
            <person name="Debuchy R."/>
            <person name="Gladieux P."/>
            <person name="Thoren M.H."/>
            <person name="Johannesson H."/>
        </authorList>
    </citation>
    <scope>NUCLEOTIDE SEQUENCE</scope>
    <source>
        <strain evidence="2">CBS 958.72</strain>
    </source>
</reference>
<dbReference type="InterPro" id="IPR029021">
    <property type="entry name" value="Prot-tyrosine_phosphatase-like"/>
</dbReference>
<organism evidence="2 3">
    <name type="scientific">Lasiosphaeria ovina</name>
    <dbReference type="NCBI Taxonomy" id="92902"/>
    <lineage>
        <taxon>Eukaryota</taxon>
        <taxon>Fungi</taxon>
        <taxon>Dikarya</taxon>
        <taxon>Ascomycota</taxon>
        <taxon>Pezizomycotina</taxon>
        <taxon>Sordariomycetes</taxon>
        <taxon>Sordariomycetidae</taxon>
        <taxon>Sordariales</taxon>
        <taxon>Lasiosphaeriaceae</taxon>
        <taxon>Lasiosphaeria</taxon>
    </lineage>
</organism>
<proteinExistence type="predicted"/>
<keyword evidence="3" id="KW-1185">Reference proteome</keyword>